<dbReference type="AlphaFoldDB" id="R4UHM5"/>
<dbReference type="OrthoDB" id="9812105at2"/>
<accession>R4UHM5</accession>
<dbReference type="HOGENOM" id="CLU_070764_4_1_14"/>
<protein>
    <submittedName>
        <fullName evidence="4">Oxygen-insensitive NAD(P)H nitroreductase</fullName>
    </submittedName>
</protein>
<dbReference type="GO" id="GO:0016491">
    <property type="term" value="F:oxidoreductase activity"/>
    <property type="evidence" value="ECO:0007669"/>
    <property type="project" value="UniProtKB-KW"/>
</dbReference>
<dbReference type="STRING" id="1276229.SSYRP_v1c00290"/>
<dbReference type="PATRIC" id="fig|1276229.3.peg.29"/>
<name>R4UHM5_9MOLU</name>
<comment type="similarity">
    <text evidence="1">Belongs to the nitroreductase family.</text>
</comment>
<dbReference type="Gene3D" id="3.40.109.10">
    <property type="entry name" value="NADH Oxidase"/>
    <property type="match status" value="1"/>
</dbReference>
<keyword evidence="2" id="KW-0560">Oxidoreductase</keyword>
<dbReference type="RefSeq" id="WP_016340286.1">
    <property type="nucleotide sequence ID" value="NC_021284.1"/>
</dbReference>
<dbReference type="Pfam" id="PF00881">
    <property type="entry name" value="Nitroreductase"/>
    <property type="match status" value="1"/>
</dbReference>
<evidence type="ECO:0000259" key="3">
    <source>
        <dbReference type="Pfam" id="PF00881"/>
    </source>
</evidence>
<proteinExistence type="inferred from homology"/>
<evidence type="ECO:0000256" key="1">
    <source>
        <dbReference type="ARBA" id="ARBA00007118"/>
    </source>
</evidence>
<evidence type="ECO:0000313" key="5">
    <source>
        <dbReference type="Proteomes" id="UP000013963"/>
    </source>
</evidence>
<feature type="domain" description="Nitroreductase" evidence="3">
    <location>
        <begin position="7"/>
        <end position="190"/>
    </location>
</feature>
<keyword evidence="5" id="KW-1185">Reference proteome</keyword>
<dbReference type="PANTHER" id="PTHR43673">
    <property type="entry name" value="NAD(P)H NITROREDUCTASE YDGI-RELATED"/>
    <property type="match status" value="1"/>
</dbReference>
<sequence>MSVQKAINWRKTVKKYDENKKISHNDLNLIIEAGRLAPSSMGLEVAKLIVIRNKTTKAQIADQVMQGNIAKVKEADTLVFLVGVNPDYLLTEDFLSARLSRVEGISAEKLQEYIERYRSYFEKSAVDLKSYVAQQIHITASFMALQAADLKIGSTIMGGFNAPESDKILAELGYLDVTKYHSILTMAFGYYDEKTEGTTLPRLRISTDDFVNIIE</sequence>
<dbReference type="EMBL" id="CP005078">
    <property type="protein sequence ID" value="AGM25625.1"/>
    <property type="molecule type" value="Genomic_DNA"/>
</dbReference>
<dbReference type="KEGG" id="ssyr:SSYRP_v1c00290"/>
<dbReference type="eggNOG" id="COG0778">
    <property type="taxonomic scope" value="Bacteria"/>
</dbReference>
<dbReference type="SUPFAM" id="SSF55469">
    <property type="entry name" value="FMN-dependent nitroreductase-like"/>
    <property type="match status" value="1"/>
</dbReference>
<dbReference type="InterPro" id="IPR029479">
    <property type="entry name" value="Nitroreductase"/>
</dbReference>
<organism evidence="4 5">
    <name type="scientific">Spiroplasma syrphidicola EA-1</name>
    <dbReference type="NCBI Taxonomy" id="1276229"/>
    <lineage>
        <taxon>Bacteria</taxon>
        <taxon>Bacillati</taxon>
        <taxon>Mycoplasmatota</taxon>
        <taxon>Mollicutes</taxon>
        <taxon>Entomoplasmatales</taxon>
        <taxon>Spiroplasmataceae</taxon>
        <taxon>Spiroplasma</taxon>
    </lineage>
</organism>
<dbReference type="PANTHER" id="PTHR43673:SF10">
    <property type="entry name" value="NADH DEHYDROGENASE_NAD(P)H NITROREDUCTASE XCC3605-RELATED"/>
    <property type="match status" value="1"/>
</dbReference>
<gene>
    <name evidence="4" type="ORF">SSYRP_v1c00290</name>
</gene>
<evidence type="ECO:0000256" key="2">
    <source>
        <dbReference type="ARBA" id="ARBA00023002"/>
    </source>
</evidence>
<evidence type="ECO:0000313" key="4">
    <source>
        <dbReference type="EMBL" id="AGM25625.1"/>
    </source>
</evidence>
<reference evidence="4 5" key="1">
    <citation type="journal article" date="2013" name="Genome Biol. Evol.">
        <title>Complete genomes of two dipteran-associated spiroplasmas provided insights into the origin, dynamics, and impacts of viral invasion in spiroplasma.</title>
        <authorList>
            <person name="Ku C."/>
            <person name="Lo W.S."/>
            <person name="Chen L.L."/>
            <person name="Kuo C.H."/>
        </authorList>
    </citation>
    <scope>NUCLEOTIDE SEQUENCE [LARGE SCALE GENOMIC DNA]</scope>
    <source>
        <strain evidence="4">EA-1</strain>
    </source>
</reference>
<dbReference type="Proteomes" id="UP000013963">
    <property type="component" value="Chromosome"/>
</dbReference>
<dbReference type="InterPro" id="IPR000415">
    <property type="entry name" value="Nitroreductase-like"/>
</dbReference>